<feature type="compositionally biased region" description="Basic and acidic residues" evidence="1">
    <location>
        <begin position="215"/>
        <end position="227"/>
    </location>
</feature>
<gene>
    <name evidence="2" type="ORF">RCL2_000537500</name>
</gene>
<feature type="compositionally biased region" description="Basic and acidic residues" evidence="1">
    <location>
        <begin position="389"/>
        <end position="402"/>
    </location>
</feature>
<feature type="compositionally biased region" description="Basic residues" evidence="1">
    <location>
        <begin position="164"/>
        <end position="174"/>
    </location>
</feature>
<dbReference type="EMBL" id="BLAL01000034">
    <property type="protein sequence ID" value="GES78053.1"/>
    <property type="molecule type" value="Genomic_DNA"/>
</dbReference>
<organism evidence="2 3">
    <name type="scientific">Rhizophagus clarus</name>
    <dbReference type="NCBI Taxonomy" id="94130"/>
    <lineage>
        <taxon>Eukaryota</taxon>
        <taxon>Fungi</taxon>
        <taxon>Fungi incertae sedis</taxon>
        <taxon>Mucoromycota</taxon>
        <taxon>Glomeromycotina</taxon>
        <taxon>Glomeromycetes</taxon>
        <taxon>Glomerales</taxon>
        <taxon>Glomeraceae</taxon>
        <taxon>Rhizophagus</taxon>
    </lineage>
</organism>
<accession>A0A8H3KXY4</accession>
<proteinExistence type="predicted"/>
<feature type="region of interest" description="Disordered" evidence="1">
    <location>
        <begin position="149"/>
        <end position="227"/>
    </location>
</feature>
<name>A0A8H3KXY4_9GLOM</name>
<evidence type="ECO:0000313" key="2">
    <source>
        <dbReference type="EMBL" id="GES78053.1"/>
    </source>
</evidence>
<reference evidence="2" key="1">
    <citation type="submission" date="2019-10" db="EMBL/GenBank/DDBJ databases">
        <title>Conservation and host-specific expression of non-tandemly repeated heterogenous ribosome RNA gene in arbuscular mycorrhizal fungi.</title>
        <authorList>
            <person name="Maeda T."/>
            <person name="Kobayashi Y."/>
            <person name="Nakagawa T."/>
            <person name="Ezawa T."/>
            <person name="Yamaguchi K."/>
            <person name="Bino T."/>
            <person name="Nishimoto Y."/>
            <person name="Shigenobu S."/>
            <person name="Kawaguchi M."/>
        </authorList>
    </citation>
    <scope>NUCLEOTIDE SEQUENCE</scope>
    <source>
        <strain evidence="2">HR1</strain>
    </source>
</reference>
<feature type="compositionally biased region" description="Basic residues" evidence="1">
    <location>
        <begin position="403"/>
        <end position="412"/>
    </location>
</feature>
<sequence length="422" mass="48179">MLQPNTQDIREKLCTIFQSNFNEFILENMKKERDAFSFVWPHSSTWDNQRNVPRYPLSGLQSPSEQFIELSKYWDVCPYLLTYIHHLSICTLESAIALSRAAEKNDTKSGKVDKQDTPIIVEDSNAQMDIEISPLEANQSTSNMTLITKESSDETSFQPVLSKSQKKKQRRKAKVERIAAKANQSAKSSLNPSAKLFSPLTRNEQAGDEILLPPPEKKAKSEDQPNTRKVVENEALTVITGYQPAHNSQAFVRNIIVYNILAKWDNYTIINALSAWGKVISMTVKRQKKYKTLRVKLEISQFFKNYEKHWMALLMGFPDDLHRLINTPNVWNGETVDWTRHTSPSHNPRKSTKAKPRSVKKVVTGTNNIPIRNGRGNASQQQYSSSTKQGKDSPKTEYDDKKHKSKSKRSSTSKKMIMAEIT</sequence>
<protein>
    <submittedName>
        <fullName evidence="2">Uncharacterized protein</fullName>
    </submittedName>
</protein>
<dbReference type="Proteomes" id="UP000615446">
    <property type="component" value="Unassembled WGS sequence"/>
</dbReference>
<feature type="compositionally biased region" description="Polar residues" evidence="1">
    <location>
        <begin position="182"/>
        <end position="192"/>
    </location>
</feature>
<feature type="compositionally biased region" description="Polar residues" evidence="1">
    <location>
        <begin position="149"/>
        <end position="161"/>
    </location>
</feature>
<evidence type="ECO:0000313" key="3">
    <source>
        <dbReference type="Proteomes" id="UP000615446"/>
    </source>
</evidence>
<feature type="compositionally biased region" description="Basic residues" evidence="1">
    <location>
        <begin position="347"/>
        <end position="360"/>
    </location>
</feature>
<feature type="compositionally biased region" description="Polar residues" evidence="1">
    <location>
        <begin position="364"/>
        <end position="388"/>
    </location>
</feature>
<dbReference type="AlphaFoldDB" id="A0A8H3KXY4"/>
<comment type="caution">
    <text evidence="2">The sequence shown here is derived from an EMBL/GenBank/DDBJ whole genome shotgun (WGS) entry which is preliminary data.</text>
</comment>
<feature type="region of interest" description="Disordered" evidence="1">
    <location>
        <begin position="337"/>
        <end position="422"/>
    </location>
</feature>
<evidence type="ECO:0000256" key="1">
    <source>
        <dbReference type="SAM" id="MobiDB-lite"/>
    </source>
</evidence>